<dbReference type="AlphaFoldDB" id="A0A8J7K1V4"/>
<keyword evidence="1" id="KW-0472">Membrane</keyword>
<dbReference type="Proteomes" id="UP000604481">
    <property type="component" value="Unassembled WGS sequence"/>
</dbReference>
<reference evidence="2 3" key="1">
    <citation type="submission" date="2020-10" db="EMBL/GenBank/DDBJ databases">
        <title>The genome sequence of Chitinilyticum litopenaei 4Y14.</title>
        <authorList>
            <person name="Liu Y."/>
        </authorList>
    </citation>
    <scope>NUCLEOTIDE SEQUENCE [LARGE SCALE GENOMIC DNA]</scope>
    <source>
        <strain evidence="2 3">4Y14</strain>
    </source>
</reference>
<dbReference type="NCBIfam" id="TIGR02532">
    <property type="entry name" value="IV_pilin_GFxxxE"/>
    <property type="match status" value="1"/>
</dbReference>
<evidence type="ECO:0000313" key="3">
    <source>
        <dbReference type="Proteomes" id="UP000604481"/>
    </source>
</evidence>
<dbReference type="EMBL" id="JADFUA010000005">
    <property type="protein sequence ID" value="MBE9609746.1"/>
    <property type="molecule type" value="Genomic_DNA"/>
</dbReference>
<dbReference type="PROSITE" id="PS00409">
    <property type="entry name" value="PROKAR_NTER_METHYL"/>
    <property type="match status" value="1"/>
</dbReference>
<comment type="caution">
    <text evidence="2">The sequence shown here is derived from an EMBL/GenBank/DDBJ whole genome shotgun (WGS) entry which is preliminary data.</text>
</comment>
<sequence>MNTVRHLRQQGLSLIEVMLSVAILGIGLLGLAGLQTRAVMMNQSAYYRSIASDLAANLADRIRASRTPFLASSDADTQPPLPPDFARCSRANPADTNLTCTAQEAGHESYLVSNEMNEWFGQVQSQLPAASYTLQSMPGQSTGFYRYRLTISWTDDRQGRTTAAKNTSFETVIE</sequence>
<organism evidence="2 3">
    <name type="scientific">Chitinilyticum piscinae</name>
    <dbReference type="NCBI Taxonomy" id="2866724"/>
    <lineage>
        <taxon>Bacteria</taxon>
        <taxon>Pseudomonadati</taxon>
        <taxon>Pseudomonadota</taxon>
        <taxon>Betaproteobacteria</taxon>
        <taxon>Neisseriales</taxon>
        <taxon>Chitinibacteraceae</taxon>
        <taxon>Chitinilyticum</taxon>
    </lineage>
</organism>
<evidence type="ECO:0000256" key="1">
    <source>
        <dbReference type="SAM" id="Phobius"/>
    </source>
</evidence>
<protein>
    <submittedName>
        <fullName evidence="2">Type IV pilus modification protein PilV</fullName>
    </submittedName>
</protein>
<keyword evidence="1" id="KW-0812">Transmembrane</keyword>
<proteinExistence type="predicted"/>
<evidence type="ECO:0000313" key="2">
    <source>
        <dbReference type="EMBL" id="MBE9609746.1"/>
    </source>
</evidence>
<keyword evidence="1" id="KW-1133">Transmembrane helix</keyword>
<name>A0A8J7K1V4_9NEIS</name>
<feature type="transmembrane region" description="Helical" evidence="1">
    <location>
        <begin position="12"/>
        <end position="34"/>
    </location>
</feature>
<dbReference type="NCBIfam" id="TIGR02523">
    <property type="entry name" value="type_IV_pilV"/>
    <property type="match status" value="1"/>
</dbReference>
<dbReference type="InterPro" id="IPR012902">
    <property type="entry name" value="N_methyl_site"/>
</dbReference>
<dbReference type="InterPro" id="IPR013362">
    <property type="entry name" value="Pilus_4_PilV"/>
</dbReference>
<gene>
    <name evidence="2" type="primary">pilV</name>
    <name evidence="2" type="ORF">INR99_10305</name>
</gene>
<dbReference type="Pfam" id="PF07963">
    <property type="entry name" value="N_methyl"/>
    <property type="match status" value="1"/>
</dbReference>
<accession>A0A8J7K1V4</accession>
<dbReference type="RefSeq" id="WP_194116269.1">
    <property type="nucleotide sequence ID" value="NZ_JADFUA010000005.1"/>
</dbReference>
<keyword evidence="3" id="KW-1185">Reference proteome</keyword>